<evidence type="ECO:0000313" key="4">
    <source>
        <dbReference type="EMBL" id="TKA82079.1"/>
    </source>
</evidence>
<evidence type="ECO:0000313" key="5">
    <source>
        <dbReference type="Proteomes" id="UP000308768"/>
    </source>
</evidence>
<gene>
    <name evidence="4" type="ORF">B0A49_00232</name>
    <name evidence="3" type="ORF">B0A49_01855</name>
    <name evidence="2" type="ORF">B0A49_07617</name>
</gene>
<evidence type="ECO:0000313" key="3">
    <source>
        <dbReference type="EMBL" id="TKA77877.1"/>
    </source>
</evidence>
<sequence>MHTNSVVVATLSLFSALVNSNPLTNPSLETSPATPLVERTAGAVYVCTDVNWGGQCSYIATPLNKCVVLEGALLNSILSFGPDQGGFCIITDNPRCGVSSPYFDISYPGIADLRTIGWNDRVQSYICLTS</sequence>
<evidence type="ECO:0000313" key="2">
    <source>
        <dbReference type="EMBL" id="TKA72739.1"/>
    </source>
</evidence>
<organism evidence="4 5">
    <name type="scientific">Cryomyces minteri</name>
    <dbReference type="NCBI Taxonomy" id="331657"/>
    <lineage>
        <taxon>Eukaryota</taxon>
        <taxon>Fungi</taxon>
        <taxon>Dikarya</taxon>
        <taxon>Ascomycota</taxon>
        <taxon>Pezizomycotina</taxon>
        <taxon>Dothideomycetes</taxon>
        <taxon>Dothideomycetes incertae sedis</taxon>
        <taxon>Cryomyces</taxon>
    </lineage>
</organism>
<dbReference type="STRING" id="331657.A0A4V5NI79"/>
<dbReference type="EMBL" id="NAJN01000168">
    <property type="protein sequence ID" value="TKA77877.1"/>
    <property type="molecule type" value="Genomic_DNA"/>
</dbReference>
<dbReference type="OrthoDB" id="2910287at2759"/>
<dbReference type="AlphaFoldDB" id="A0A4V5NI79"/>
<proteinExistence type="predicted"/>
<name>A0A4V5NI79_9PEZI</name>
<protein>
    <submittedName>
        <fullName evidence="4">Uncharacterized protein</fullName>
    </submittedName>
</protein>
<comment type="caution">
    <text evidence="4">The sequence shown here is derived from an EMBL/GenBank/DDBJ whole genome shotgun (WGS) entry which is preliminary data.</text>
</comment>
<accession>A0A4V5NI79</accession>
<reference evidence="4 5" key="1">
    <citation type="submission" date="2017-03" db="EMBL/GenBank/DDBJ databases">
        <title>Genomes of endolithic fungi from Antarctica.</title>
        <authorList>
            <person name="Coleine C."/>
            <person name="Masonjones S."/>
            <person name="Stajich J.E."/>
        </authorList>
    </citation>
    <scope>NUCLEOTIDE SEQUENCE [LARGE SCALE GENOMIC DNA]</scope>
    <source>
        <strain evidence="4 5">CCFEE 5187</strain>
    </source>
</reference>
<dbReference type="Proteomes" id="UP000308768">
    <property type="component" value="Unassembled WGS sequence"/>
</dbReference>
<dbReference type="EMBL" id="NAJN01000007">
    <property type="protein sequence ID" value="TKA82079.1"/>
    <property type="molecule type" value="Genomic_DNA"/>
</dbReference>
<dbReference type="EMBL" id="NAJN01000479">
    <property type="protein sequence ID" value="TKA72739.1"/>
    <property type="molecule type" value="Genomic_DNA"/>
</dbReference>
<keyword evidence="5" id="KW-1185">Reference proteome</keyword>
<feature type="signal peptide" evidence="1">
    <location>
        <begin position="1"/>
        <end position="20"/>
    </location>
</feature>
<feature type="chain" id="PRO_5036125601" evidence="1">
    <location>
        <begin position="21"/>
        <end position="130"/>
    </location>
</feature>
<keyword evidence="1" id="KW-0732">Signal</keyword>
<evidence type="ECO:0000256" key="1">
    <source>
        <dbReference type="SAM" id="SignalP"/>
    </source>
</evidence>